<keyword evidence="7 12" id="KW-0904">Protein phosphatase</keyword>
<dbReference type="PROSITE" id="PS51479">
    <property type="entry name" value="ZF_RTR1"/>
    <property type="match status" value="1"/>
</dbReference>
<reference evidence="15" key="1">
    <citation type="submission" date="2023-07" db="EMBL/GenBank/DDBJ databases">
        <title>draft genome sequence of fig (Ficus carica).</title>
        <authorList>
            <person name="Takahashi T."/>
            <person name="Nishimura K."/>
        </authorList>
    </citation>
    <scope>NUCLEOTIDE SEQUENCE</scope>
</reference>
<dbReference type="InterPro" id="IPR038534">
    <property type="entry name" value="Rtr1/RPAP2_sf"/>
</dbReference>
<evidence type="ECO:0000313" key="15">
    <source>
        <dbReference type="EMBL" id="GMN44101.1"/>
    </source>
</evidence>
<evidence type="ECO:0000256" key="6">
    <source>
        <dbReference type="ARBA" id="ARBA00022833"/>
    </source>
</evidence>
<evidence type="ECO:0000256" key="10">
    <source>
        <dbReference type="ARBA" id="ARBA00048336"/>
    </source>
</evidence>
<dbReference type="EMBL" id="BTGU01000017">
    <property type="protein sequence ID" value="GMN44101.1"/>
    <property type="molecule type" value="Genomic_DNA"/>
</dbReference>
<evidence type="ECO:0000256" key="11">
    <source>
        <dbReference type="PROSITE-ProRule" id="PRU00812"/>
    </source>
</evidence>
<feature type="domain" description="RTR1-type" evidence="14">
    <location>
        <begin position="34"/>
        <end position="121"/>
    </location>
</feature>
<proteinExistence type="inferred from homology"/>
<dbReference type="Gene3D" id="1.25.40.820">
    <property type="match status" value="1"/>
</dbReference>
<keyword evidence="4 12" id="KW-0863">Zinc-finger</keyword>
<dbReference type="PANTHER" id="PTHR14732">
    <property type="entry name" value="RNA POLYMERASE II SUBUNIT B1 CTD PHOSPHATASE RPAP2-RELATED"/>
    <property type="match status" value="1"/>
</dbReference>
<feature type="region of interest" description="Disordered" evidence="13">
    <location>
        <begin position="283"/>
        <end position="315"/>
    </location>
</feature>
<name>A0AA88AHL8_FICCA</name>
<feature type="region of interest" description="Disordered" evidence="13">
    <location>
        <begin position="446"/>
        <end position="489"/>
    </location>
</feature>
<comment type="similarity">
    <text evidence="2 11 12">Belongs to the RPAP2 family.</text>
</comment>
<comment type="catalytic activity">
    <reaction evidence="10 12">
        <text>O-phospho-L-threonyl-[protein] + H2O = L-threonyl-[protein] + phosphate</text>
        <dbReference type="Rhea" id="RHEA:47004"/>
        <dbReference type="Rhea" id="RHEA-COMP:11060"/>
        <dbReference type="Rhea" id="RHEA-COMP:11605"/>
        <dbReference type="ChEBI" id="CHEBI:15377"/>
        <dbReference type="ChEBI" id="CHEBI:30013"/>
        <dbReference type="ChEBI" id="CHEBI:43474"/>
        <dbReference type="ChEBI" id="CHEBI:61977"/>
        <dbReference type="EC" id="3.1.3.16"/>
    </reaction>
</comment>
<evidence type="ECO:0000256" key="7">
    <source>
        <dbReference type="ARBA" id="ARBA00022912"/>
    </source>
</evidence>
<comment type="catalytic activity">
    <reaction evidence="9 12">
        <text>O-phospho-L-seryl-[protein] + H2O = L-seryl-[protein] + phosphate</text>
        <dbReference type="Rhea" id="RHEA:20629"/>
        <dbReference type="Rhea" id="RHEA-COMP:9863"/>
        <dbReference type="Rhea" id="RHEA-COMP:11604"/>
        <dbReference type="ChEBI" id="CHEBI:15377"/>
        <dbReference type="ChEBI" id="CHEBI:29999"/>
        <dbReference type="ChEBI" id="CHEBI:43474"/>
        <dbReference type="ChEBI" id="CHEBI:83421"/>
        <dbReference type="EC" id="3.1.3.16"/>
    </reaction>
</comment>
<accession>A0AA88AHL8</accession>
<dbReference type="GO" id="GO:0008270">
    <property type="term" value="F:zinc ion binding"/>
    <property type="evidence" value="ECO:0007669"/>
    <property type="project" value="UniProtKB-KW"/>
</dbReference>
<evidence type="ECO:0000256" key="5">
    <source>
        <dbReference type="ARBA" id="ARBA00022801"/>
    </source>
</evidence>
<comment type="function">
    <text evidence="12">Putative RNA polymerase II subunit B1 C-terminal domain (CTD) phosphatase involved in RNA polymerase II transcription regulation.</text>
</comment>
<keyword evidence="5 12" id="KW-0378">Hydrolase</keyword>
<feature type="compositionally biased region" description="Polar residues" evidence="13">
    <location>
        <begin position="283"/>
        <end position="293"/>
    </location>
</feature>
<organism evidence="15 16">
    <name type="scientific">Ficus carica</name>
    <name type="common">Common fig</name>
    <dbReference type="NCBI Taxonomy" id="3494"/>
    <lineage>
        <taxon>Eukaryota</taxon>
        <taxon>Viridiplantae</taxon>
        <taxon>Streptophyta</taxon>
        <taxon>Embryophyta</taxon>
        <taxon>Tracheophyta</taxon>
        <taxon>Spermatophyta</taxon>
        <taxon>Magnoliopsida</taxon>
        <taxon>eudicotyledons</taxon>
        <taxon>Gunneridae</taxon>
        <taxon>Pentapetalae</taxon>
        <taxon>rosids</taxon>
        <taxon>fabids</taxon>
        <taxon>Rosales</taxon>
        <taxon>Moraceae</taxon>
        <taxon>Ficeae</taxon>
        <taxon>Ficus</taxon>
    </lineage>
</organism>
<keyword evidence="6 12" id="KW-0862">Zinc</keyword>
<dbReference type="InterPro" id="IPR039693">
    <property type="entry name" value="Rtr1/RPAP2"/>
</dbReference>
<keyword evidence="8 12" id="KW-0539">Nucleus</keyword>
<dbReference type="EC" id="3.1.3.16" evidence="12"/>
<dbReference type="Proteomes" id="UP001187192">
    <property type="component" value="Unassembled WGS sequence"/>
</dbReference>
<protein>
    <recommendedName>
        <fullName evidence="12">RNA polymerase II subunit B1 CTD phosphatase RPAP2 homolog</fullName>
        <ecNumber evidence="12">3.1.3.16</ecNumber>
    </recommendedName>
</protein>
<sequence length="728" mass="81130">MGKNQQPPISVKDAVYRLQLSLLQGIHGEDQLFAAGSIISRSDYDDVVTERSIASLCGYPLCPNSLPSESDRPRKGRYRISLKEHKVYDLHETYMFCSSDCLVNSRTFAASLNDERCAVLDSARVAAVLRILGDSSGLEPELGFGKDGDLGFSKLKIEEKAENRVGDLSLEQWVGPSNAIEGYVPQRERKPKELGSRANNTILINDMDFVSTIIIGDEYTVLKTASSSKKTGLDTKLSGQEENMARKGMENEFTVLETSYAPTSNVSRDEQGILDIASTSTSTSAQCGSYSSSLDEKLTEPSDQSSLKPSQKKKLSRSVTWADEKTDCVGGRQLCEIREIEDMMEYLSVVANENKVSFKSSGTMEVGQSVTDGKKSKDVCEVREMEDVKEASDMLCSMDIGENDDMLRFASAEACARALDEASEAVASQEFEVNNAMSEAGIIILPRQENGDEGEPMEEDDGEETSEPEQTSTKWPKKPGSQYSDLFDPEDSWFDAPPEGFSLTLSTFAKMWNALFSWTTSSTLAYIYGRDESLHEEYATVNRREYPQKIILEDGRSSEIKQTLAGSLARALPGLVAELRLPTPISSLEQGMLVFEFSPEVRCFTLIDHCFELKAFAKHVREEIFIIVFNLSVNIRNLERSGRLLDTMSFFDALPPFRMKQWQVVILLFIEALSVYRLPTLTPHLTNRRVLFHKVLDGAQISAEEYEFMKDLMIPLGRTPHFSAQSGA</sequence>
<dbReference type="GO" id="GO:0005634">
    <property type="term" value="C:nucleus"/>
    <property type="evidence" value="ECO:0007669"/>
    <property type="project" value="UniProtKB-SubCell"/>
</dbReference>
<feature type="compositionally biased region" description="Acidic residues" evidence="13">
    <location>
        <begin position="451"/>
        <end position="467"/>
    </location>
</feature>
<evidence type="ECO:0000313" key="16">
    <source>
        <dbReference type="Proteomes" id="UP001187192"/>
    </source>
</evidence>
<evidence type="ECO:0000256" key="8">
    <source>
        <dbReference type="ARBA" id="ARBA00023242"/>
    </source>
</evidence>
<evidence type="ECO:0000259" key="14">
    <source>
        <dbReference type="PROSITE" id="PS51479"/>
    </source>
</evidence>
<evidence type="ECO:0000256" key="1">
    <source>
        <dbReference type="ARBA" id="ARBA00004123"/>
    </source>
</evidence>
<comment type="subcellular location">
    <subcellularLocation>
        <location evidence="1 12">Nucleus</location>
    </subcellularLocation>
</comment>
<dbReference type="GO" id="GO:0043175">
    <property type="term" value="F:RNA polymerase core enzyme binding"/>
    <property type="evidence" value="ECO:0007669"/>
    <property type="project" value="UniProtKB-UniRule"/>
</dbReference>
<evidence type="ECO:0000256" key="12">
    <source>
        <dbReference type="RuleBase" id="RU367080"/>
    </source>
</evidence>
<keyword evidence="16" id="KW-1185">Reference proteome</keyword>
<evidence type="ECO:0000256" key="13">
    <source>
        <dbReference type="SAM" id="MobiDB-lite"/>
    </source>
</evidence>
<evidence type="ECO:0000256" key="4">
    <source>
        <dbReference type="ARBA" id="ARBA00022771"/>
    </source>
</evidence>
<evidence type="ECO:0000256" key="3">
    <source>
        <dbReference type="ARBA" id="ARBA00022723"/>
    </source>
</evidence>
<comment type="caution">
    <text evidence="15">The sequence shown here is derived from an EMBL/GenBank/DDBJ whole genome shotgun (WGS) entry which is preliminary data.</text>
</comment>
<evidence type="ECO:0000256" key="9">
    <source>
        <dbReference type="ARBA" id="ARBA00047761"/>
    </source>
</evidence>
<dbReference type="GO" id="GO:0008420">
    <property type="term" value="F:RNA polymerase II CTD heptapeptide repeat phosphatase activity"/>
    <property type="evidence" value="ECO:0007669"/>
    <property type="project" value="UniProtKB-UniRule"/>
</dbReference>
<dbReference type="InterPro" id="IPR007308">
    <property type="entry name" value="Rtr1/RPAP2_dom"/>
</dbReference>
<gene>
    <name evidence="15" type="ORF">TIFTF001_013291</name>
</gene>
<evidence type="ECO:0000256" key="2">
    <source>
        <dbReference type="ARBA" id="ARBA00005676"/>
    </source>
</evidence>
<dbReference type="Pfam" id="PF04181">
    <property type="entry name" value="RPAP2_Rtr1"/>
    <property type="match status" value="1"/>
</dbReference>
<dbReference type="PANTHER" id="PTHR14732:SF0">
    <property type="entry name" value="RNA POLYMERASE II SUBUNIT B1 CTD PHOSPHATASE RPAP2-RELATED"/>
    <property type="match status" value="1"/>
</dbReference>
<dbReference type="GO" id="GO:0005737">
    <property type="term" value="C:cytoplasm"/>
    <property type="evidence" value="ECO:0007669"/>
    <property type="project" value="TreeGrafter"/>
</dbReference>
<dbReference type="AlphaFoldDB" id="A0AA88AHL8"/>
<keyword evidence="3 12" id="KW-0479">Metal-binding</keyword>